<reference evidence="6" key="1">
    <citation type="submission" date="2025-08" db="UniProtKB">
        <authorList>
            <consortium name="Ensembl"/>
        </authorList>
    </citation>
    <scope>IDENTIFICATION</scope>
</reference>
<organism evidence="6 7">
    <name type="scientific">Chinchilla lanigera</name>
    <name type="common">Long-tailed chinchilla</name>
    <name type="synonym">Chinchilla villidera</name>
    <dbReference type="NCBI Taxonomy" id="34839"/>
    <lineage>
        <taxon>Eukaryota</taxon>
        <taxon>Metazoa</taxon>
        <taxon>Chordata</taxon>
        <taxon>Craniata</taxon>
        <taxon>Vertebrata</taxon>
        <taxon>Euteleostomi</taxon>
        <taxon>Mammalia</taxon>
        <taxon>Eutheria</taxon>
        <taxon>Euarchontoglires</taxon>
        <taxon>Glires</taxon>
        <taxon>Rodentia</taxon>
        <taxon>Hystricomorpha</taxon>
        <taxon>Chinchillidae</taxon>
        <taxon>Chinchilla</taxon>
    </lineage>
</organism>
<comment type="subcellular location">
    <subcellularLocation>
        <location evidence="1">Endomembrane system</location>
    </subcellularLocation>
</comment>
<evidence type="ECO:0000256" key="3">
    <source>
        <dbReference type="ARBA" id="ARBA00022737"/>
    </source>
</evidence>
<protein>
    <submittedName>
        <fullName evidence="6">Uncharacterized protein</fullName>
    </submittedName>
</protein>
<dbReference type="GeneTree" id="ENSGT00940000165162"/>
<sequence>MQEKVKSNGKLVKQELQEREVVENQINSVKSWVQETKEYLGNPTIEIDAQLEELQILLTEAANHRQNIERLAEEQKNKYVGLRTIVPSEISFQLAEVALDLKIYDQIQEKVKEIEQSKAMSQEFSRQIQKVAKDLTTILTKLKAKTDNLVQAKTDQKVLGEELDGCNSKLMELDAAVQKFSEQHGHLGKPLAKKIGKLTELQQQTVRQAENRLSKLSQATSHLEEYNEMLELILKWIEKAKILVHGNTVWNTASQLREQYILHQVTLGKVVSKE</sequence>
<reference evidence="6" key="2">
    <citation type="submission" date="2025-09" db="UniProtKB">
        <authorList>
            <consortium name="Ensembl"/>
        </authorList>
    </citation>
    <scope>IDENTIFICATION</scope>
</reference>
<evidence type="ECO:0000256" key="4">
    <source>
        <dbReference type="ARBA" id="ARBA00023136"/>
    </source>
</evidence>
<evidence type="ECO:0000313" key="6">
    <source>
        <dbReference type="Ensembl" id="ENSCLAP00000003602.1"/>
    </source>
</evidence>
<dbReference type="SUPFAM" id="SSF46966">
    <property type="entry name" value="Spectrin repeat"/>
    <property type="match status" value="1"/>
</dbReference>
<dbReference type="Proteomes" id="UP000694398">
    <property type="component" value="Unassembled WGS sequence"/>
</dbReference>
<evidence type="ECO:0000256" key="5">
    <source>
        <dbReference type="SAM" id="Coils"/>
    </source>
</evidence>
<dbReference type="Ensembl" id="ENSCLAT00000003676.1">
    <property type="protein sequence ID" value="ENSCLAP00000003602.1"/>
    <property type="gene ID" value="ENSCLAG00000002568.1"/>
</dbReference>
<keyword evidence="3" id="KW-0677">Repeat</keyword>
<keyword evidence="7" id="KW-1185">Reference proteome</keyword>
<keyword evidence="4" id="KW-0472">Membrane</keyword>
<proteinExistence type="predicted"/>
<feature type="coiled-coil region" evidence="5">
    <location>
        <begin position="47"/>
        <end position="78"/>
    </location>
</feature>
<dbReference type="PANTHER" id="PTHR14514:SF3">
    <property type="entry name" value="NESPRIN-1"/>
    <property type="match status" value="1"/>
</dbReference>
<evidence type="ECO:0000256" key="2">
    <source>
        <dbReference type="ARBA" id="ARBA00022553"/>
    </source>
</evidence>
<keyword evidence="5" id="KW-0175">Coiled coil</keyword>
<evidence type="ECO:0000313" key="7">
    <source>
        <dbReference type="Proteomes" id="UP000694398"/>
    </source>
</evidence>
<keyword evidence="2" id="KW-0597">Phosphoprotein</keyword>
<name>A0A8C2UPH7_CHILA</name>
<evidence type="ECO:0000256" key="1">
    <source>
        <dbReference type="ARBA" id="ARBA00004308"/>
    </source>
</evidence>
<accession>A0A8C2UPH7</accession>
<dbReference type="PANTHER" id="PTHR14514">
    <property type="entry name" value="PKA ANCHORING PROTEIN"/>
    <property type="match status" value="1"/>
</dbReference>
<dbReference type="AlphaFoldDB" id="A0A8C2UPH7"/>